<dbReference type="KEGG" id="rlc:K227x_42660"/>
<proteinExistence type="predicted"/>
<reference evidence="1 2" key="1">
    <citation type="submission" date="2019-02" db="EMBL/GenBank/DDBJ databases">
        <title>Deep-cultivation of Planctomycetes and their phenomic and genomic characterization uncovers novel biology.</title>
        <authorList>
            <person name="Wiegand S."/>
            <person name="Jogler M."/>
            <person name="Boedeker C."/>
            <person name="Pinto D."/>
            <person name="Vollmers J."/>
            <person name="Rivas-Marin E."/>
            <person name="Kohn T."/>
            <person name="Peeters S.H."/>
            <person name="Heuer A."/>
            <person name="Rast P."/>
            <person name="Oberbeckmann S."/>
            <person name="Bunk B."/>
            <person name="Jeske O."/>
            <person name="Meyerdierks A."/>
            <person name="Storesund J.E."/>
            <person name="Kallscheuer N."/>
            <person name="Luecker S."/>
            <person name="Lage O.M."/>
            <person name="Pohl T."/>
            <person name="Merkel B.J."/>
            <person name="Hornburger P."/>
            <person name="Mueller R.-W."/>
            <person name="Bruemmer F."/>
            <person name="Labrenz M."/>
            <person name="Spormann A.M."/>
            <person name="Op den Camp H."/>
            <person name="Overmann J."/>
            <person name="Amann R."/>
            <person name="Jetten M.S.M."/>
            <person name="Mascher T."/>
            <person name="Medema M.H."/>
            <person name="Devos D.P."/>
            <person name="Kaster A.-K."/>
            <person name="Ovreas L."/>
            <person name="Rohde M."/>
            <person name="Galperin M.Y."/>
            <person name="Jogler C."/>
        </authorList>
    </citation>
    <scope>NUCLEOTIDE SEQUENCE [LARGE SCALE GENOMIC DNA]</scope>
    <source>
        <strain evidence="1 2">K22_7</strain>
    </source>
</reference>
<protein>
    <submittedName>
        <fullName evidence="1">Uncharacterized protein</fullName>
    </submittedName>
</protein>
<dbReference type="Proteomes" id="UP000318538">
    <property type="component" value="Chromosome"/>
</dbReference>
<evidence type="ECO:0000313" key="2">
    <source>
        <dbReference type="Proteomes" id="UP000318538"/>
    </source>
</evidence>
<dbReference type="EMBL" id="CP036525">
    <property type="protein sequence ID" value="QDT05861.1"/>
    <property type="molecule type" value="Genomic_DNA"/>
</dbReference>
<evidence type="ECO:0000313" key="1">
    <source>
        <dbReference type="EMBL" id="QDT05861.1"/>
    </source>
</evidence>
<name>A0A517NFF6_9BACT</name>
<accession>A0A517NFF6</accession>
<sequence length="75" mass="8223">MPNQKHTSHSEIVSRVAPVSSIRLPAKVVGNDGLKYVACSLLKEMTSHDANAILLHQCPSRESNETVDVDWLQIG</sequence>
<organism evidence="1 2">
    <name type="scientific">Rubripirellula lacrimiformis</name>
    <dbReference type="NCBI Taxonomy" id="1930273"/>
    <lineage>
        <taxon>Bacteria</taxon>
        <taxon>Pseudomonadati</taxon>
        <taxon>Planctomycetota</taxon>
        <taxon>Planctomycetia</taxon>
        <taxon>Pirellulales</taxon>
        <taxon>Pirellulaceae</taxon>
        <taxon>Rubripirellula</taxon>
    </lineage>
</organism>
<keyword evidence="2" id="KW-1185">Reference proteome</keyword>
<dbReference type="AlphaFoldDB" id="A0A517NFF6"/>
<gene>
    <name evidence="1" type="ORF">K227x_42660</name>
</gene>